<sequence length="367" mass="42966">MDQEYINEMIESFKTRDVSSIIKQMKAIKREGKSLYELVEKEVGPIEKKARILKGLEMFKEEMAEIIFEYDYLKPYKYCALFNIVDGEYEQGIENLRQKVSDKEEISSINDELANPKLYEHDDFSILKFNYYCKGATLIDGMAKEISSILPMVVVIHKESKIIEFRVARINSNLKNNDPNFYEKRIDELIDWINDNTIFNIKEINVKEINTLAKQTNNIENGLIEYKDGSHIKVYGQKMELKRGSSATLEAGISEDIVLPILGDLKLLIKDNEDIFDHTHKFYDILMEFIENTEEESTYPWVQLIWLNEVKAKQFTVKFRFDVLTERGYSIIEFHKNTAENKEMMKVAKFIDDKCREKQELSESGSA</sequence>
<reference evidence="1 2" key="1">
    <citation type="journal article" date="2017" name="PLoS ONE">
        <title>Development of a real-time PCR for detection of Staphylococcus pseudintermedius using a novel automated comparison of whole-genome sequences.</title>
        <authorList>
            <person name="Verstappen K.M."/>
            <person name="Huijbregts L."/>
            <person name="Spaninks M."/>
            <person name="Wagenaar J.A."/>
            <person name="Fluit A.C."/>
            <person name="Duim B."/>
        </authorList>
    </citation>
    <scope>NUCLEOTIDE SEQUENCE [LARGE SCALE GENOMIC DNA]</scope>
    <source>
        <strain evidence="1 2">215070706401-1</strain>
    </source>
</reference>
<evidence type="ECO:0000313" key="1">
    <source>
        <dbReference type="EMBL" id="PCF54697.1"/>
    </source>
</evidence>
<evidence type="ECO:0000313" key="2">
    <source>
        <dbReference type="Proteomes" id="UP000218335"/>
    </source>
</evidence>
<accession>A0A2A4GWH8</accession>
<comment type="caution">
    <text evidence="1">The sequence shown here is derived from an EMBL/GenBank/DDBJ whole genome shotgun (WGS) entry which is preliminary data.</text>
</comment>
<proteinExistence type="predicted"/>
<dbReference type="AlphaFoldDB" id="A0A2A4GWH8"/>
<dbReference type="RefSeq" id="WP_096593003.1">
    <property type="nucleotide sequence ID" value="NZ_MWRM01000015.1"/>
</dbReference>
<dbReference type="EMBL" id="MWUU01000010">
    <property type="protein sequence ID" value="PCF54697.1"/>
    <property type="molecule type" value="Genomic_DNA"/>
</dbReference>
<dbReference type="Proteomes" id="UP000218335">
    <property type="component" value="Unassembled WGS sequence"/>
</dbReference>
<protein>
    <submittedName>
        <fullName evidence="1">Uncharacterized protein</fullName>
    </submittedName>
</protein>
<organism evidence="1 2">
    <name type="scientific">Staphylococcus delphini</name>
    <dbReference type="NCBI Taxonomy" id="53344"/>
    <lineage>
        <taxon>Bacteria</taxon>
        <taxon>Bacillati</taxon>
        <taxon>Bacillota</taxon>
        <taxon>Bacilli</taxon>
        <taxon>Bacillales</taxon>
        <taxon>Staphylococcaceae</taxon>
        <taxon>Staphylococcus</taxon>
        <taxon>Staphylococcus intermedius group</taxon>
    </lineage>
</organism>
<name>A0A2A4GWH8_9STAP</name>
<gene>
    <name evidence="1" type="ORF">B5C08_08280</name>
</gene>